<dbReference type="Proteomes" id="UP001560267">
    <property type="component" value="Unassembled WGS sequence"/>
</dbReference>
<dbReference type="InterPro" id="IPR020568">
    <property type="entry name" value="Ribosomal_Su5_D2-typ_SF"/>
</dbReference>
<dbReference type="InterPro" id="IPR000100">
    <property type="entry name" value="RNase_P"/>
</dbReference>
<evidence type="ECO:0000256" key="3">
    <source>
        <dbReference type="ARBA" id="ARBA00022722"/>
    </source>
</evidence>
<dbReference type="InterPro" id="IPR014721">
    <property type="entry name" value="Ribsml_uS5_D2-typ_fold_subgr"/>
</dbReference>
<evidence type="ECO:0000313" key="9">
    <source>
        <dbReference type="EMBL" id="MEX6429902.1"/>
    </source>
</evidence>
<keyword evidence="6 7" id="KW-0694">RNA-binding</keyword>
<evidence type="ECO:0000256" key="8">
    <source>
        <dbReference type="NCBIfam" id="TIGR00188"/>
    </source>
</evidence>
<organism evidence="9 10">
    <name type="scientific">Ferrimicrobium acidiphilum</name>
    <dbReference type="NCBI Taxonomy" id="121039"/>
    <lineage>
        <taxon>Bacteria</taxon>
        <taxon>Bacillati</taxon>
        <taxon>Actinomycetota</taxon>
        <taxon>Acidimicrobiia</taxon>
        <taxon>Acidimicrobiales</taxon>
        <taxon>Acidimicrobiaceae</taxon>
        <taxon>Ferrimicrobium</taxon>
    </lineage>
</organism>
<comment type="caution">
    <text evidence="9">The sequence shown here is derived from an EMBL/GenBank/DDBJ whole genome shotgun (WGS) entry which is preliminary data.</text>
</comment>
<evidence type="ECO:0000256" key="2">
    <source>
        <dbReference type="ARBA" id="ARBA00022694"/>
    </source>
</evidence>
<dbReference type="GO" id="GO:0004526">
    <property type="term" value="F:ribonuclease P activity"/>
    <property type="evidence" value="ECO:0007669"/>
    <property type="project" value="UniProtKB-EC"/>
</dbReference>
<sequence length="124" mass="14238">MVELRSLRTREEFDKVFRHGVRWRAQYLNVVYLTDSSAPAGQEANVRVSVGIAVSRRFGNAVERNRFRRRLREVVRGAELPAGSYFFSPRRSCEEITFAGLKDDITRLCVEGLSCGLKKVTNER</sequence>
<proteinExistence type="inferred from homology"/>
<evidence type="ECO:0000256" key="1">
    <source>
        <dbReference type="ARBA" id="ARBA00002663"/>
    </source>
</evidence>
<keyword evidence="10" id="KW-1185">Reference proteome</keyword>
<gene>
    <name evidence="7 9" type="primary">rnpA</name>
    <name evidence="9" type="ORF">AB6A68_08630</name>
</gene>
<dbReference type="PROSITE" id="PS00648">
    <property type="entry name" value="RIBONUCLEASE_P"/>
    <property type="match status" value="1"/>
</dbReference>
<reference evidence="9 10" key="1">
    <citation type="submission" date="2024-07" db="EMBL/GenBank/DDBJ databases">
        <title>Draft Genome Sequence of Ferrimicrobium acidiphilum Strain YE2023, Isolated from a Pulp of Bioleach Reactor.</title>
        <authorList>
            <person name="Elkina Y.A."/>
            <person name="Bulaeva A.G."/>
            <person name="Beletsky A.V."/>
            <person name="Mardanov A.V."/>
        </authorList>
    </citation>
    <scope>NUCLEOTIDE SEQUENCE [LARGE SCALE GENOMIC DNA]</scope>
    <source>
        <strain evidence="9 10">YE2023</strain>
    </source>
</reference>
<accession>A0ABV3Y2W6</accession>
<dbReference type="EC" id="3.1.26.5" evidence="7 8"/>
<comment type="catalytic activity">
    <reaction evidence="7">
        <text>Endonucleolytic cleavage of RNA, removing 5'-extranucleotides from tRNA precursor.</text>
        <dbReference type="EC" id="3.1.26.5"/>
    </reaction>
</comment>
<comment type="function">
    <text evidence="1 7">RNaseP catalyzes the removal of the 5'-leader sequence from pre-tRNA to produce the mature 5'-terminus. It can also cleave other RNA substrates such as 4.5S RNA. The protein component plays an auxiliary but essential role in vivo by binding to the 5'-leader sequence and broadening the substrate specificity of the ribozyme.</text>
</comment>
<keyword evidence="3 7" id="KW-0540">Nuclease</keyword>
<evidence type="ECO:0000256" key="7">
    <source>
        <dbReference type="HAMAP-Rule" id="MF_00227"/>
    </source>
</evidence>
<dbReference type="Gene3D" id="3.30.230.10">
    <property type="match status" value="1"/>
</dbReference>
<dbReference type="Pfam" id="PF00825">
    <property type="entry name" value="Ribonuclease_P"/>
    <property type="match status" value="1"/>
</dbReference>
<name>A0ABV3Y2W6_9ACTN</name>
<evidence type="ECO:0000256" key="5">
    <source>
        <dbReference type="ARBA" id="ARBA00022801"/>
    </source>
</evidence>
<dbReference type="HAMAP" id="MF_00227">
    <property type="entry name" value="RNase_P"/>
    <property type="match status" value="1"/>
</dbReference>
<evidence type="ECO:0000313" key="10">
    <source>
        <dbReference type="Proteomes" id="UP001560267"/>
    </source>
</evidence>
<keyword evidence="2 7" id="KW-0819">tRNA processing</keyword>
<dbReference type="NCBIfam" id="TIGR00188">
    <property type="entry name" value="rnpA"/>
    <property type="match status" value="1"/>
</dbReference>
<dbReference type="InterPro" id="IPR020539">
    <property type="entry name" value="RNase_P_CS"/>
</dbReference>
<dbReference type="PANTHER" id="PTHR33992">
    <property type="entry name" value="RIBONUCLEASE P PROTEIN COMPONENT"/>
    <property type="match status" value="1"/>
</dbReference>
<evidence type="ECO:0000256" key="6">
    <source>
        <dbReference type="ARBA" id="ARBA00022884"/>
    </source>
</evidence>
<evidence type="ECO:0000256" key="4">
    <source>
        <dbReference type="ARBA" id="ARBA00022759"/>
    </source>
</evidence>
<dbReference type="SUPFAM" id="SSF54211">
    <property type="entry name" value="Ribosomal protein S5 domain 2-like"/>
    <property type="match status" value="1"/>
</dbReference>
<comment type="subunit">
    <text evidence="7">Consists of a catalytic RNA component (M1 or rnpB) and a protein subunit.</text>
</comment>
<keyword evidence="4 7" id="KW-0255">Endonuclease</keyword>
<dbReference type="EMBL" id="JBFSHR010000028">
    <property type="protein sequence ID" value="MEX6429902.1"/>
    <property type="molecule type" value="Genomic_DNA"/>
</dbReference>
<comment type="similarity">
    <text evidence="7">Belongs to the RnpA family.</text>
</comment>
<dbReference type="RefSeq" id="WP_369084564.1">
    <property type="nucleotide sequence ID" value="NZ_JBFSHR010000028.1"/>
</dbReference>
<dbReference type="PANTHER" id="PTHR33992:SF1">
    <property type="entry name" value="RIBONUCLEASE P PROTEIN COMPONENT"/>
    <property type="match status" value="1"/>
</dbReference>
<keyword evidence="5 7" id="KW-0378">Hydrolase</keyword>
<protein>
    <recommendedName>
        <fullName evidence="7 8">Ribonuclease P protein component</fullName>
        <shortName evidence="7">RNase P protein</shortName>
        <shortName evidence="7">RNaseP protein</shortName>
        <ecNumber evidence="7 8">3.1.26.5</ecNumber>
    </recommendedName>
    <alternativeName>
        <fullName evidence="7">Protein C5</fullName>
    </alternativeName>
</protein>